<feature type="region of interest" description="Disordered" evidence="1">
    <location>
        <begin position="136"/>
        <end position="157"/>
    </location>
</feature>
<feature type="compositionally biased region" description="Basic and acidic residues" evidence="1">
    <location>
        <begin position="138"/>
        <end position="153"/>
    </location>
</feature>
<proteinExistence type="predicted"/>
<dbReference type="AlphaFoldDB" id="A0A6A6THC9"/>
<protein>
    <submittedName>
        <fullName evidence="2">Uncharacterized protein</fullName>
    </submittedName>
</protein>
<dbReference type="Proteomes" id="UP000799324">
    <property type="component" value="Unassembled WGS sequence"/>
</dbReference>
<gene>
    <name evidence="2" type="ORF">K491DRAFT_276607</name>
</gene>
<sequence length="279" mass="30840">MPMSPPPNPSAGALQQNLNATAAAHQVTPVSPSSPDACTRCYSIYLQQFHAAIQEHEHQSQQKQMSLSRNSSEEYNRFLEAGRASIADVRLHFDSVRQTCSVCAERPPEDSVENVKVAFRDVMPIRGLPAACAQSGKRKIDSEHVSNETESTSKSRRVSPEILLPALCESTPPPEPDGTPKFLLADVNDMFVGFYRPRPVDDFVPSGLLERTARSLGLATEKSTHVAARNDPPKGDWTNMFYDPVIDSGKMSEAGRLSLEEETGKPRHRAFPRVPSRTW</sequence>
<accession>A0A6A6THC9</accession>
<feature type="region of interest" description="Disordered" evidence="1">
    <location>
        <begin position="259"/>
        <end position="279"/>
    </location>
</feature>
<keyword evidence="3" id="KW-1185">Reference proteome</keyword>
<organism evidence="2 3">
    <name type="scientific">Lophiostoma macrostomum CBS 122681</name>
    <dbReference type="NCBI Taxonomy" id="1314788"/>
    <lineage>
        <taxon>Eukaryota</taxon>
        <taxon>Fungi</taxon>
        <taxon>Dikarya</taxon>
        <taxon>Ascomycota</taxon>
        <taxon>Pezizomycotina</taxon>
        <taxon>Dothideomycetes</taxon>
        <taxon>Pleosporomycetidae</taxon>
        <taxon>Pleosporales</taxon>
        <taxon>Lophiostomataceae</taxon>
        <taxon>Lophiostoma</taxon>
    </lineage>
</organism>
<dbReference type="EMBL" id="MU004316">
    <property type="protein sequence ID" value="KAF2658328.1"/>
    <property type="molecule type" value="Genomic_DNA"/>
</dbReference>
<evidence type="ECO:0000256" key="1">
    <source>
        <dbReference type="SAM" id="MobiDB-lite"/>
    </source>
</evidence>
<name>A0A6A6THC9_9PLEO</name>
<evidence type="ECO:0000313" key="2">
    <source>
        <dbReference type="EMBL" id="KAF2658328.1"/>
    </source>
</evidence>
<reference evidence="2" key="1">
    <citation type="journal article" date="2020" name="Stud. Mycol.">
        <title>101 Dothideomycetes genomes: a test case for predicting lifestyles and emergence of pathogens.</title>
        <authorList>
            <person name="Haridas S."/>
            <person name="Albert R."/>
            <person name="Binder M."/>
            <person name="Bloem J."/>
            <person name="Labutti K."/>
            <person name="Salamov A."/>
            <person name="Andreopoulos B."/>
            <person name="Baker S."/>
            <person name="Barry K."/>
            <person name="Bills G."/>
            <person name="Bluhm B."/>
            <person name="Cannon C."/>
            <person name="Castanera R."/>
            <person name="Culley D."/>
            <person name="Daum C."/>
            <person name="Ezra D."/>
            <person name="Gonzalez J."/>
            <person name="Henrissat B."/>
            <person name="Kuo A."/>
            <person name="Liang C."/>
            <person name="Lipzen A."/>
            <person name="Lutzoni F."/>
            <person name="Magnuson J."/>
            <person name="Mondo S."/>
            <person name="Nolan M."/>
            <person name="Ohm R."/>
            <person name="Pangilinan J."/>
            <person name="Park H.-J."/>
            <person name="Ramirez L."/>
            <person name="Alfaro M."/>
            <person name="Sun H."/>
            <person name="Tritt A."/>
            <person name="Yoshinaga Y."/>
            <person name="Zwiers L.-H."/>
            <person name="Turgeon B."/>
            <person name="Goodwin S."/>
            <person name="Spatafora J."/>
            <person name="Crous P."/>
            <person name="Grigoriev I."/>
        </authorList>
    </citation>
    <scope>NUCLEOTIDE SEQUENCE</scope>
    <source>
        <strain evidence="2">CBS 122681</strain>
    </source>
</reference>
<evidence type="ECO:0000313" key="3">
    <source>
        <dbReference type="Proteomes" id="UP000799324"/>
    </source>
</evidence>